<name>A0A3D8J0N9_9HELI</name>
<dbReference type="Proteomes" id="UP000256424">
    <property type="component" value="Unassembled WGS sequence"/>
</dbReference>
<dbReference type="OrthoDB" id="5330035at2"/>
<evidence type="ECO:0000313" key="2">
    <source>
        <dbReference type="EMBL" id="RDU71058.1"/>
    </source>
</evidence>
<keyword evidence="1" id="KW-0732">Signal</keyword>
<protein>
    <recommendedName>
        <fullName evidence="4">Outer membrane beta-barrel protein</fullName>
    </recommendedName>
</protein>
<dbReference type="EMBL" id="NXLW01000014">
    <property type="protein sequence ID" value="RDU71058.1"/>
    <property type="molecule type" value="Genomic_DNA"/>
</dbReference>
<proteinExistence type="predicted"/>
<dbReference type="RefSeq" id="WP_104763616.1">
    <property type="nucleotide sequence ID" value="NZ_FZPM01000026.1"/>
</dbReference>
<evidence type="ECO:0000256" key="1">
    <source>
        <dbReference type="SAM" id="SignalP"/>
    </source>
</evidence>
<organism evidence="2 3">
    <name type="scientific">Helicobacter aurati</name>
    <dbReference type="NCBI Taxonomy" id="137778"/>
    <lineage>
        <taxon>Bacteria</taxon>
        <taxon>Pseudomonadati</taxon>
        <taxon>Campylobacterota</taxon>
        <taxon>Epsilonproteobacteria</taxon>
        <taxon>Campylobacterales</taxon>
        <taxon>Helicobacteraceae</taxon>
        <taxon>Helicobacter</taxon>
    </lineage>
</organism>
<feature type="signal peptide" evidence="1">
    <location>
        <begin position="1"/>
        <end position="23"/>
    </location>
</feature>
<evidence type="ECO:0000313" key="3">
    <source>
        <dbReference type="Proteomes" id="UP000256424"/>
    </source>
</evidence>
<gene>
    <name evidence="2" type="ORF">CQA66_07115</name>
</gene>
<feature type="chain" id="PRO_5017690151" description="Outer membrane beta-barrel protein" evidence="1">
    <location>
        <begin position="24"/>
        <end position="236"/>
    </location>
</feature>
<accession>A0A3D8J0N9</accession>
<evidence type="ECO:0008006" key="4">
    <source>
        <dbReference type="Google" id="ProtNLM"/>
    </source>
</evidence>
<keyword evidence="3" id="KW-1185">Reference proteome</keyword>
<reference evidence="2 3" key="1">
    <citation type="submission" date="2018-04" db="EMBL/GenBank/DDBJ databases">
        <title>Novel Campyloabacter and Helicobacter Species and Strains.</title>
        <authorList>
            <person name="Mannion A.J."/>
            <person name="Shen Z."/>
            <person name="Fox J.G."/>
        </authorList>
    </citation>
    <scope>NUCLEOTIDE SEQUENCE [LARGE SCALE GENOMIC DNA]</scope>
    <source>
        <strain evidence="2 3">MIT 97-5075</strain>
    </source>
</reference>
<sequence length="236" mass="27104">MNTYLNKIAKLFFIILSSGFLHAQINQTGHRTSQYNIGWGLVYGFDWRKSNLGHTTANYQTSGIDNQYGVIASIQYILESQFFYEIPLIISYVAPSARYFQAYYNNTGDGYHFDMSLMGGYYLFHTQNLKLSFKGGFGYGFGYIWQTRFRLTANSSIEDTSSVAHNTLIARIGTEVGYLKHYLGMLVNYYMWSGEFAELYSQPNQTSTTIPAPLVVNTSNHYANSFGINLYYMYRF</sequence>
<comment type="caution">
    <text evidence="2">The sequence shown here is derived from an EMBL/GenBank/DDBJ whole genome shotgun (WGS) entry which is preliminary data.</text>
</comment>
<dbReference type="AlphaFoldDB" id="A0A3D8J0N9"/>